<dbReference type="SMART" id="SM00471">
    <property type="entry name" value="HDc"/>
    <property type="match status" value="1"/>
</dbReference>
<gene>
    <name evidence="2" type="ORF">A3G31_10505</name>
</gene>
<dbReference type="PANTHER" id="PTHR11373:SF4">
    <property type="entry name" value="DEOXYNUCLEOSIDE TRIPHOSPHATE TRIPHOSPHOHYDROLASE SAMHD1"/>
    <property type="match status" value="1"/>
</dbReference>
<dbReference type="PANTHER" id="PTHR11373">
    <property type="entry name" value="DEOXYNUCLEOSIDE TRIPHOSPHATE TRIPHOSPHOHYDROLASE"/>
    <property type="match status" value="1"/>
</dbReference>
<dbReference type="GO" id="GO:0008832">
    <property type="term" value="F:dGTPase activity"/>
    <property type="evidence" value="ECO:0007669"/>
    <property type="project" value="TreeGrafter"/>
</dbReference>
<reference evidence="2 3" key="1">
    <citation type="journal article" date="2016" name="Nat. Commun.">
        <title>Thousands of microbial genomes shed light on interconnected biogeochemical processes in an aquifer system.</title>
        <authorList>
            <person name="Anantharaman K."/>
            <person name="Brown C.T."/>
            <person name="Hug L.A."/>
            <person name="Sharon I."/>
            <person name="Castelle C.J."/>
            <person name="Probst A.J."/>
            <person name="Thomas B.C."/>
            <person name="Singh A."/>
            <person name="Wilkins M.J."/>
            <person name="Karaoz U."/>
            <person name="Brodie E.L."/>
            <person name="Williams K.H."/>
            <person name="Hubbard S.S."/>
            <person name="Banfield J.F."/>
        </authorList>
    </citation>
    <scope>NUCLEOTIDE SEQUENCE [LARGE SCALE GENOMIC DNA]</scope>
</reference>
<dbReference type="EMBL" id="MGDI01000011">
    <property type="protein sequence ID" value="OGL54575.1"/>
    <property type="molecule type" value="Genomic_DNA"/>
</dbReference>
<dbReference type="AlphaFoldDB" id="A0A1F7SLC7"/>
<evidence type="ECO:0000313" key="2">
    <source>
        <dbReference type="EMBL" id="OGL54575.1"/>
    </source>
</evidence>
<dbReference type="InterPro" id="IPR003607">
    <property type="entry name" value="HD/PDEase_dom"/>
</dbReference>
<dbReference type="Pfam" id="PF19276">
    <property type="entry name" value="HD_assoc_2"/>
    <property type="match status" value="1"/>
</dbReference>
<dbReference type="Proteomes" id="UP000178082">
    <property type="component" value="Unassembled WGS sequence"/>
</dbReference>
<comment type="caution">
    <text evidence="2">The sequence shown here is derived from an EMBL/GenBank/DDBJ whole genome shotgun (WGS) entry which is preliminary data.</text>
</comment>
<proteinExistence type="predicted"/>
<evidence type="ECO:0000313" key="3">
    <source>
        <dbReference type="Proteomes" id="UP000178082"/>
    </source>
</evidence>
<accession>A0A1F7SLC7</accession>
<dbReference type="SUPFAM" id="SSF109604">
    <property type="entry name" value="HD-domain/PDEase-like"/>
    <property type="match status" value="1"/>
</dbReference>
<dbReference type="Gene3D" id="1.10.3210.10">
    <property type="entry name" value="Hypothetical protein af1432"/>
    <property type="match status" value="1"/>
</dbReference>
<protein>
    <recommendedName>
        <fullName evidence="1">HD/PDEase domain-containing protein</fullName>
    </recommendedName>
</protein>
<dbReference type="CDD" id="cd00077">
    <property type="entry name" value="HDc"/>
    <property type="match status" value="1"/>
</dbReference>
<dbReference type="STRING" id="1817883.A3G31_10505"/>
<dbReference type="GO" id="GO:0006203">
    <property type="term" value="P:dGTP catabolic process"/>
    <property type="evidence" value="ECO:0007669"/>
    <property type="project" value="TreeGrafter"/>
</dbReference>
<organism evidence="2 3">
    <name type="scientific">Candidatus Schekmanbacteria bacterium RIFCSPLOWO2_12_FULL_38_15</name>
    <dbReference type="NCBI Taxonomy" id="1817883"/>
    <lineage>
        <taxon>Bacteria</taxon>
        <taxon>Candidatus Schekmaniibacteriota</taxon>
    </lineage>
</organism>
<dbReference type="InterPro" id="IPR050135">
    <property type="entry name" value="dGTPase-like"/>
</dbReference>
<name>A0A1F7SLC7_9BACT</name>
<dbReference type="InterPro" id="IPR045509">
    <property type="entry name" value="HD_assoc_2"/>
</dbReference>
<dbReference type="Pfam" id="PF01966">
    <property type="entry name" value="HD"/>
    <property type="match status" value="1"/>
</dbReference>
<dbReference type="InterPro" id="IPR006674">
    <property type="entry name" value="HD_domain"/>
</dbReference>
<sequence>MAKKKEQKADSLSFLYDGMALFADPVHQYIAFTVSVDSGEKSEKDLIDSPWLQRLRQIYQLQSSKWVFPSAEHSRFQHSIGAMHVAGRVAKHLYPSLKKAVKNCPSENFIEELLRVTALLHDVGHGPFGHFFDENFLDTYGITHEDIGQAIIEKELGRIIKRIKRSPNGFFQRNERINPKYVAFLIKKDGIKQIEDYPKWLQLLLPLFNGIYTVDNMDYVLRDSYMCGVAIGPVDIDRLIYYTFYTENGLTIHKSGTSALTMFLNARLYLYSNVYYHRTTRAIDMHLKEIFKETLNRIFPYNPIEHRKEYLELSDWSLAQEVARWRYSDEEDKIRLSREWSMILNRLPKWKMVYDKTISIKELETGKTVIKDEDWEKRIRTHLPKKLKNYKLMVDTAVQDPRPENPLSMEQRQIYIYDPITKTVSTEMLKELFEYIPSKIIHYRVFALNHDYDRELSDAAERGLKYRKEAIKTNV</sequence>
<evidence type="ECO:0000259" key="1">
    <source>
        <dbReference type="SMART" id="SM00471"/>
    </source>
</evidence>
<feature type="domain" description="HD/PDEase" evidence="1">
    <location>
        <begin position="71"/>
        <end position="229"/>
    </location>
</feature>